<evidence type="ECO:0000313" key="1">
    <source>
        <dbReference type="EMBL" id="GGM73199.1"/>
    </source>
</evidence>
<sequence>MGQSFTYSKTPVNVEGWMVEIATNAAVTEPSIPTGPVFVNWVKMDLVKGSDIYFDHLFLEVNYFYFNLTAWNGTASIPVDILAEGYPPYGTFFVAHRGPDVVTSIEFAPYGPWRIFAIPGIMNPALPPLPLVCSGNFTPEPPGAVTYANCSVQYGGPLTCQCSGYLTSTPITFS</sequence>
<proteinExistence type="predicted"/>
<dbReference type="EMBL" id="BMNY01000001">
    <property type="protein sequence ID" value="GGM73199.1"/>
    <property type="molecule type" value="Genomic_DNA"/>
</dbReference>
<dbReference type="AlphaFoldDB" id="A0AA37F9C5"/>
<keyword evidence="2" id="KW-1185">Reference proteome</keyword>
<reference evidence="1" key="1">
    <citation type="journal article" date="2014" name="Int. J. Syst. Evol. Microbiol.">
        <title>Complete genome sequence of Corynebacterium casei LMG S-19264T (=DSM 44701T), isolated from a smear-ripened cheese.</title>
        <authorList>
            <consortium name="US DOE Joint Genome Institute (JGI-PGF)"/>
            <person name="Walter F."/>
            <person name="Albersmeier A."/>
            <person name="Kalinowski J."/>
            <person name="Ruckert C."/>
        </authorList>
    </citation>
    <scope>NUCLEOTIDE SEQUENCE</scope>
    <source>
        <strain evidence="1">JCM 13583</strain>
    </source>
</reference>
<accession>A0AA37F9C5</accession>
<dbReference type="Proteomes" id="UP000632195">
    <property type="component" value="Unassembled WGS sequence"/>
</dbReference>
<organism evidence="1 2">
    <name type="scientific">Thermogymnomonas acidicola</name>
    <dbReference type="NCBI Taxonomy" id="399579"/>
    <lineage>
        <taxon>Archaea</taxon>
        <taxon>Methanobacteriati</taxon>
        <taxon>Thermoplasmatota</taxon>
        <taxon>Thermoplasmata</taxon>
        <taxon>Thermoplasmatales</taxon>
        <taxon>Thermogymnomonas</taxon>
    </lineage>
</organism>
<reference evidence="1" key="2">
    <citation type="submission" date="2022-09" db="EMBL/GenBank/DDBJ databases">
        <authorList>
            <person name="Sun Q."/>
            <person name="Ohkuma M."/>
        </authorList>
    </citation>
    <scope>NUCLEOTIDE SEQUENCE</scope>
    <source>
        <strain evidence="1">JCM 13583</strain>
    </source>
</reference>
<name>A0AA37F9C5_9ARCH</name>
<protein>
    <submittedName>
        <fullName evidence="1">Uncharacterized protein</fullName>
    </submittedName>
</protein>
<comment type="caution">
    <text evidence="1">The sequence shown here is derived from an EMBL/GenBank/DDBJ whole genome shotgun (WGS) entry which is preliminary data.</text>
</comment>
<evidence type="ECO:0000313" key="2">
    <source>
        <dbReference type="Proteomes" id="UP000632195"/>
    </source>
</evidence>
<gene>
    <name evidence="1" type="ORF">GCM10007108_09000</name>
</gene>